<dbReference type="InterPro" id="IPR001173">
    <property type="entry name" value="Glyco_trans_2-like"/>
</dbReference>
<feature type="transmembrane region" description="Helical" evidence="11">
    <location>
        <begin position="272"/>
        <end position="291"/>
    </location>
</feature>
<dbReference type="AlphaFoldDB" id="A0AAE3LNJ3"/>
<evidence type="ECO:0000256" key="7">
    <source>
        <dbReference type="ARBA" id="ARBA00037281"/>
    </source>
</evidence>
<evidence type="ECO:0000256" key="1">
    <source>
        <dbReference type="ARBA" id="ARBA00004236"/>
    </source>
</evidence>
<sequence>MVILIPVIIVICGLLSGILLFRRKTIPVIYESRKQRSGKISVIIPARNEEKNLPILLESLKRQLLQPDEIIVVDDHSIDRTKEIAESYGVIVLQATDLPEGWTGKNWAIWNGYQQSTGDVLIFLDADIHLEKEALLSLINEQILQGGVISIVPYHQMKKLYEKLAMIFNLLGAFVFISRFEQYNKRKGLYGPCIITTREDYETIGGHESIKAEMLDDLNLGVVFQKAGIRVSNYLGVKLISFRMYPNGLKSQWEGFSKGAVQGTSVVSKLTLIPIIFWFLGIILSTSFFLFIHTTWFLPLVIGYVLYVIQIYFINQSIGNFGIILPFFPIISMVYFLLAYLYSAYQSIVRKKVIWKGRYVSVGRSKR</sequence>
<evidence type="ECO:0000256" key="6">
    <source>
        <dbReference type="ARBA" id="ARBA00023136"/>
    </source>
</evidence>
<evidence type="ECO:0000256" key="3">
    <source>
        <dbReference type="ARBA" id="ARBA00022676"/>
    </source>
</evidence>
<dbReference type="InterPro" id="IPR029044">
    <property type="entry name" value="Nucleotide-diphossugar_trans"/>
</dbReference>
<gene>
    <name evidence="13" type="ORF">OEV98_14675</name>
</gene>
<keyword evidence="11" id="KW-0812">Transmembrane</keyword>
<feature type="domain" description="Glycosyltransferase 2-like" evidence="12">
    <location>
        <begin position="41"/>
        <end position="203"/>
    </location>
</feature>
<dbReference type="GO" id="GO:0016757">
    <property type="term" value="F:glycosyltransferase activity"/>
    <property type="evidence" value="ECO:0007669"/>
    <property type="project" value="UniProtKB-KW"/>
</dbReference>
<feature type="transmembrane region" description="Helical" evidence="11">
    <location>
        <begin position="6"/>
        <end position="23"/>
    </location>
</feature>
<keyword evidence="4" id="KW-0808">Transferase</keyword>
<evidence type="ECO:0000256" key="11">
    <source>
        <dbReference type="SAM" id="Phobius"/>
    </source>
</evidence>
<dbReference type="RefSeq" id="WP_263074106.1">
    <property type="nucleotide sequence ID" value="NZ_JAOUSF010000005.1"/>
</dbReference>
<evidence type="ECO:0000313" key="14">
    <source>
        <dbReference type="Proteomes" id="UP001209318"/>
    </source>
</evidence>
<protein>
    <recommendedName>
        <fullName evidence="10">4,4'-diaponeurosporenoate glycosyltransferase</fullName>
    </recommendedName>
</protein>
<comment type="caution">
    <text evidence="13">The sequence shown here is derived from an EMBL/GenBank/DDBJ whole genome shotgun (WGS) entry which is preliminary data.</text>
</comment>
<dbReference type="CDD" id="cd00761">
    <property type="entry name" value="Glyco_tranf_GTA_type"/>
    <property type="match status" value="1"/>
</dbReference>
<keyword evidence="6 11" id="KW-0472">Membrane</keyword>
<comment type="subcellular location">
    <subcellularLocation>
        <location evidence="1">Cell membrane</location>
    </subcellularLocation>
</comment>
<evidence type="ECO:0000259" key="12">
    <source>
        <dbReference type="Pfam" id="PF00535"/>
    </source>
</evidence>
<keyword evidence="14" id="KW-1185">Reference proteome</keyword>
<dbReference type="EMBL" id="JAOUSF010000005">
    <property type="protein sequence ID" value="MCU9614785.1"/>
    <property type="molecule type" value="Genomic_DNA"/>
</dbReference>
<feature type="transmembrane region" description="Helical" evidence="11">
    <location>
        <begin position="296"/>
        <end position="315"/>
    </location>
</feature>
<feature type="transmembrane region" description="Helical" evidence="11">
    <location>
        <begin position="321"/>
        <end position="342"/>
    </location>
</feature>
<dbReference type="Pfam" id="PF00535">
    <property type="entry name" value="Glycos_transf_2"/>
    <property type="match status" value="1"/>
</dbReference>
<evidence type="ECO:0000256" key="2">
    <source>
        <dbReference type="ARBA" id="ARBA00022475"/>
    </source>
</evidence>
<keyword evidence="2" id="KW-1003">Cell membrane</keyword>
<name>A0AAE3LNJ3_9BACI</name>
<dbReference type="PANTHER" id="PTHR43646">
    <property type="entry name" value="GLYCOSYLTRANSFERASE"/>
    <property type="match status" value="1"/>
</dbReference>
<evidence type="ECO:0000256" key="4">
    <source>
        <dbReference type="ARBA" id="ARBA00022679"/>
    </source>
</evidence>
<evidence type="ECO:0000256" key="8">
    <source>
        <dbReference type="ARBA" id="ARBA00037904"/>
    </source>
</evidence>
<evidence type="ECO:0000313" key="13">
    <source>
        <dbReference type="EMBL" id="MCU9614785.1"/>
    </source>
</evidence>
<keyword evidence="11" id="KW-1133">Transmembrane helix</keyword>
<organism evidence="13 14">
    <name type="scientific">Perspicuibacillus lycopersici</name>
    <dbReference type="NCBI Taxonomy" id="1325689"/>
    <lineage>
        <taxon>Bacteria</taxon>
        <taxon>Bacillati</taxon>
        <taxon>Bacillota</taxon>
        <taxon>Bacilli</taxon>
        <taxon>Bacillales</taxon>
        <taxon>Bacillaceae</taxon>
        <taxon>Perspicuibacillus</taxon>
    </lineage>
</organism>
<keyword evidence="3" id="KW-0328">Glycosyltransferase</keyword>
<dbReference type="PANTHER" id="PTHR43646:SF2">
    <property type="entry name" value="GLYCOSYLTRANSFERASE 2-LIKE DOMAIN-CONTAINING PROTEIN"/>
    <property type="match status" value="1"/>
</dbReference>
<proteinExistence type="inferred from homology"/>
<dbReference type="GO" id="GO:0016117">
    <property type="term" value="P:carotenoid biosynthetic process"/>
    <property type="evidence" value="ECO:0007669"/>
    <property type="project" value="UniProtKB-KW"/>
</dbReference>
<evidence type="ECO:0000256" key="10">
    <source>
        <dbReference type="ARBA" id="ARBA00040345"/>
    </source>
</evidence>
<reference evidence="13" key="1">
    <citation type="submission" date="2022-10" db="EMBL/GenBank/DDBJ databases">
        <title>Description of Fervidibacillus gen. nov. in the family Fervidibacillaceae fam. nov. with two species, Fervidibacillus albus sp. nov., and Fervidibacillus halotolerans sp. nov., isolated from tidal flat sediments.</title>
        <authorList>
            <person name="Kwon K.K."/>
            <person name="Yang S.-H."/>
        </authorList>
    </citation>
    <scope>NUCLEOTIDE SEQUENCE</scope>
    <source>
        <strain evidence="13">JCM 19140</strain>
    </source>
</reference>
<feature type="transmembrane region" description="Helical" evidence="11">
    <location>
        <begin position="164"/>
        <end position="180"/>
    </location>
</feature>
<comment type="function">
    <text evidence="7">Catalyzes the glycosylation of 4,4'-diaponeurosporenoate, i.e. the esterification of glucose at the C1'' position with the carboxyl group of 4,4'-diaponeurosporenic acid, to form glycosyl-4,4'-diaponeurosporenoate. This is a step in the biosynthesis of staphyloxanthin, an orange pigment present in most staphylococci strains.</text>
</comment>
<dbReference type="Proteomes" id="UP001209318">
    <property type="component" value="Unassembled WGS sequence"/>
</dbReference>
<keyword evidence="5" id="KW-0125">Carotenoid biosynthesis</keyword>
<dbReference type="Gene3D" id="3.90.550.10">
    <property type="entry name" value="Spore Coat Polysaccharide Biosynthesis Protein SpsA, Chain A"/>
    <property type="match status" value="1"/>
</dbReference>
<evidence type="ECO:0000256" key="9">
    <source>
        <dbReference type="ARBA" id="ARBA00038120"/>
    </source>
</evidence>
<accession>A0AAE3LNJ3</accession>
<dbReference type="SUPFAM" id="SSF53448">
    <property type="entry name" value="Nucleotide-diphospho-sugar transferases"/>
    <property type="match status" value="1"/>
</dbReference>
<evidence type="ECO:0000256" key="5">
    <source>
        <dbReference type="ARBA" id="ARBA00022746"/>
    </source>
</evidence>
<comment type="similarity">
    <text evidence="9">Belongs to the glycosyltransferase 2 family. CrtQ subfamily.</text>
</comment>
<comment type="pathway">
    <text evidence="8">Carotenoid biosynthesis; staphyloxanthin biosynthesis; staphyloxanthin from farnesyl diphosphate: step 4/5.</text>
</comment>
<dbReference type="GO" id="GO:0005886">
    <property type="term" value="C:plasma membrane"/>
    <property type="evidence" value="ECO:0007669"/>
    <property type="project" value="UniProtKB-SubCell"/>
</dbReference>